<keyword evidence="3" id="KW-1185">Reference proteome</keyword>
<accession>A0A0N4ZUF1</accession>
<dbReference type="WBParaSite" id="PTRK_0001221400.1">
    <property type="protein sequence ID" value="PTRK_0001221400.1"/>
    <property type="gene ID" value="PTRK_0001221400"/>
</dbReference>
<evidence type="ECO:0000313" key="3">
    <source>
        <dbReference type="Proteomes" id="UP000038045"/>
    </source>
</evidence>
<evidence type="ECO:0000313" key="4">
    <source>
        <dbReference type="WBParaSite" id="PTRK_0001221400.1"/>
    </source>
</evidence>
<sequence>MEHQKPNVHNRYENFEMNERSNIDDETFFSRTIERCQHTNWDACENIRLQEINEIRERSAQMEKTMRWWSDCTASWREKWKTVKKERNDAREEIDKLKHQYETLMNDYEEEKEKNKILEQKIIELEKMSYKNNE</sequence>
<organism evidence="3 4">
    <name type="scientific">Parastrongyloides trichosuri</name>
    <name type="common">Possum-specific nematode worm</name>
    <dbReference type="NCBI Taxonomy" id="131310"/>
    <lineage>
        <taxon>Eukaryota</taxon>
        <taxon>Metazoa</taxon>
        <taxon>Ecdysozoa</taxon>
        <taxon>Nematoda</taxon>
        <taxon>Chromadorea</taxon>
        <taxon>Rhabditida</taxon>
        <taxon>Tylenchina</taxon>
        <taxon>Panagrolaimomorpha</taxon>
        <taxon>Strongyloidoidea</taxon>
        <taxon>Strongyloididae</taxon>
        <taxon>Parastrongyloides</taxon>
    </lineage>
</organism>
<name>A0A0N4ZUF1_PARTI</name>
<evidence type="ECO:0000256" key="2">
    <source>
        <dbReference type="SAM" id="Coils"/>
    </source>
</evidence>
<feature type="coiled-coil region" evidence="2">
    <location>
        <begin position="80"/>
        <end position="128"/>
    </location>
</feature>
<keyword evidence="1 2" id="KW-0175">Coiled coil</keyword>
<proteinExistence type="predicted"/>
<evidence type="ECO:0000256" key="1">
    <source>
        <dbReference type="ARBA" id="ARBA00023054"/>
    </source>
</evidence>
<dbReference type="PANTHER" id="PTHR46292">
    <property type="entry name" value="COILED-COIL DOMAIN-CONTAINING PROTEIN 102A"/>
    <property type="match status" value="1"/>
</dbReference>
<dbReference type="Proteomes" id="UP000038045">
    <property type="component" value="Unplaced"/>
</dbReference>
<protein>
    <submittedName>
        <fullName evidence="4">Coiled-coil domain-containing protein 102A</fullName>
    </submittedName>
</protein>
<dbReference type="PANTHER" id="PTHR46292:SF1">
    <property type="entry name" value="COILED-COIL DOMAIN-CONTAINING PROTEIN 102A"/>
    <property type="match status" value="1"/>
</dbReference>
<reference evidence="4" key="1">
    <citation type="submission" date="2017-02" db="UniProtKB">
        <authorList>
            <consortium name="WormBaseParasite"/>
        </authorList>
    </citation>
    <scope>IDENTIFICATION</scope>
</reference>
<dbReference type="AlphaFoldDB" id="A0A0N4ZUF1"/>